<dbReference type="SUPFAM" id="SSF57667">
    <property type="entry name" value="beta-beta-alpha zinc fingers"/>
    <property type="match status" value="2"/>
</dbReference>
<reference evidence="6" key="1">
    <citation type="submission" date="2021-01" db="UniProtKB">
        <authorList>
            <consortium name="EnsemblMetazoa"/>
        </authorList>
    </citation>
    <scope>IDENTIFICATION</scope>
</reference>
<dbReference type="SMART" id="SM00355">
    <property type="entry name" value="ZnF_C2H2"/>
    <property type="match status" value="3"/>
</dbReference>
<dbReference type="GO" id="GO:0000978">
    <property type="term" value="F:RNA polymerase II cis-regulatory region sequence-specific DNA binding"/>
    <property type="evidence" value="ECO:0007669"/>
    <property type="project" value="TreeGrafter"/>
</dbReference>
<name>A0A7M5WS76_9CNID</name>
<organism evidence="6 7">
    <name type="scientific">Clytia hemisphaerica</name>
    <dbReference type="NCBI Taxonomy" id="252671"/>
    <lineage>
        <taxon>Eukaryota</taxon>
        <taxon>Metazoa</taxon>
        <taxon>Cnidaria</taxon>
        <taxon>Hydrozoa</taxon>
        <taxon>Hydroidolina</taxon>
        <taxon>Leptothecata</taxon>
        <taxon>Obeliida</taxon>
        <taxon>Clytiidae</taxon>
        <taxon>Clytia</taxon>
    </lineage>
</organism>
<dbReference type="InterPro" id="IPR013087">
    <property type="entry name" value="Znf_C2H2_type"/>
</dbReference>
<keyword evidence="1" id="KW-0479">Metal-binding</keyword>
<dbReference type="InterPro" id="IPR036236">
    <property type="entry name" value="Znf_C2H2_sf"/>
</dbReference>
<evidence type="ECO:0000256" key="4">
    <source>
        <dbReference type="PROSITE-ProRule" id="PRU00042"/>
    </source>
</evidence>
<dbReference type="Proteomes" id="UP000594262">
    <property type="component" value="Unplaced"/>
</dbReference>
<evidence type="ECO:0000256" key="3">
    <source>
        <dbReference type="ARBA" id="ARBA00022833"/>
    </source>
</evidence>
<dbReference type="Pfam" id="PF00096">
    <property type="entry name" value="zf-C2H2"/>
    <property type="match status" value="2"/>
</dbReference>
<dbReference type="GO" id="GO:0000981">
    <property type="term" value="F:DNA-binding transcription factor activity, RNA polymerase II-specific"/>
    <property type="evidence" value="ECO:0007669"/>
    <property type="project" value="TreeGrafter"/>
</dbReference>
<dbReference type="OrthoDB" id="6018783at2759"/>
<dbReference type="RefSeq" id="XP_066924590.1">
    <property type="nucleotide sequence ID" value="XM_067068489.1"/>
</dbReference>
<feature type="domain" description="C2H2-type" evidence="5">
    <location>
        <begin position="345"/>
        <end position="374"/>
    </location>
</feature>
<proteinExistence type="predicted"/>
<keyword evidence="2 4" id="KW-0863">Zinc-finger</keyword>
<dbReference type="FunFam" id="3.30.160.60:FF:000007">
    <property type="entry name" value="Basic krueppel-like factor 3"/>
    <property type="match status" value="1"/>
</dbReference>
<evidence type="ECO:0000313" key="7">
    <source>
        <dbReference type="Proteomes" id="UP000594262"/>
    </source>
</evidence>
<evidence type="ECO:0000259" key="5">
    <source>
        <dbReference type="PROSITE" id="PS50157"/>
    </source>
</evidence>
<accession>A0A7M5WS76</accession>
<dbReference type="Gene3D" id="3.30.160.60">
    <property type="entry name" value="Classic Zinc Finger"/>
    <property type="match status" value="3"/>
</dbReference>
<protein>
    <recommendedName>
        <fullName evidence="5">C2H2-type domain-containing protein</fullName>
    </recommendedName>
</protein>
<dbReference type="PROSITE" id="PS50157">
    <property type="entry name" value="ZINC_FINGER_C2H2_2"/>
    <property type="match status" value="3"/>
</dbReference>
<dbReference type="GeneID" id="136811859"/>
<evidence type="ECO:0000256" key="1">
    <source>
        <dbReference type="ARBA" id="ARBA00022723"/>
    </source>
</evidence>
<dbReference type="AlphaFoldDB" id="A0A7M5WS76"/>
<dbReference type="EnsemblMetazoa" id="CLYHEMT009091.1">
    <property type="protein sequence ID" value="CLYHEMP009091.1"/>
    <property type="gene ID" value="CLYHEMG009091"/>
</dbReference>
<dbReference type="GO" id="GO:0008270">
    <property type="term" value="F:zinc ion binding"/>
    <property type="evidence" value="ECO:0007669"/>
    <property type="project" value="UniProtKB-KW"/>
</dbReference>
<feature type="domain" description="C2H2-type" evidence="5">
    <location>
        <begin position="405"/>
        <end position="431"/>
    </location>
</feature>
<dbReference type="PROSITE" id="PS00028">
    <property type="entry name" value="ZINC_FINGER_C2H2_1"/>
    <property type="match status" value="3"/>
</dbReference>
<keyword evidence="7" id="KW-1185">Reference proteome</keyword>
<dbReference type="PANTHER" id="PTHR23235:SF49">
    <property type="entry name" value="WILMS TUMOR PROTEIN"/>
    <property type="match status" value="1"/>
</dbReference>
<evidence type="ECO:0000256" key="2">
    <source>
        <dbReference type="ARBA" id="ARBA00022771"/>
    </source>
</evidence>
<sequence>MNSVADPVLSSTANFFNKRKNSTEDTEWGYDFQSLWDDGFDGSSGEESLADSIEEKFTNTLDNFTANIDEIFSKDNSNIIPPTKIKQEILEEVPPQVHIIDDFEGKFFPINPIKSEPIDDFDVLAQCIKMEAKSPETLPPSPTPSIEIKQEPPTIIQQGVNHWSDGSTNTTLTYDGPVVTTVIQDSQTLLNFAPSPMTPLAAVPPQLILTTVSNGPTSECYQIISPQNAVRIENVAPQGSVRLENVPTKNYCIMTNRGPVQVNLTDLPHVTHVAPQATQVPNTARPLIISPAEIDPRLLNRHLTQIRTPQQTRLSSLYTTKPRTISTNLQTNVVNQAKRAAARTHKCTHPGCTKSYTKSSHLKAHQRTHTGEKPYACSWAGCSWRFARSDELTRHFRKHTGQRPFRCLRCHRTFSRSDHLSLHTKRHLANM</sequence>
<dbReference type="PANTHER" id="PTHR23235">
    <property type="entry name" value="KRUEPPEL-LIKE TRANSCRIPTION FACTOR"/>
    <property type="match status" value="1"/>
</dbReference>
<keyword evidence="3" id="KW-0862">Zinc</keyword>
<feature type="domain" description="C2H2-type" evidence="5">
    <location>
        <begin position="375"/>
        <end position="404"/>
    </location>
</feature>
<evidence type="ECO:0000313" key="6">
    <source>
        <dbReference type="EnsemblMetazoa" id="CLYHEMP009091.1"/>
    </source>
</evidence>